<accession>A0ABP7HZH3</accession>
<dbReference type="Pfam" id="PF04072">
    <property type="entry name" value="LCM"/>
    <property type="match status" value="1"/>
</dbReference>
<comment type="caution">
    <text evidence="3">The sequence shown here is derived from an EMBL/GenBank/DDBJ whole genome shotgun (WGS) entry which is preliminary data.</text>
</comment>
<dbReference type="Proteomes" id="UP001500888">
    <property type="component" value="Unassembled WGS sequence"/>
</dbReference>
<sequence length="306" mass="34274">MGTEKVHLTGDKETLLATLYGRAVHSRTEDPVLRDPLAQQAVERIDYDFSKLKIRATDALSVAIRAKTFDTLTAAHLARKPDTTVIHLACGLDTRAYRLDLPETVQWFDIDYPDIIALRERLFPPHPGDTTTHLDDTTTGPGEAITGPSEAVNARGEAETRARYTMIGLPATDPGWLERVPDDRPVLVVAEGLMMYLTTEEVHALLRRITNRFPSGEIVFDALSSLAVKLSRFQPAIRSTGATLRWGLDDPAELTADNPRLHLAEQLFFSDVPEVECFPAGYRAALAVMNRFYFLRKVGRILRYRF</sequence>
<dbReference type="Gene3D" id="3.40.50.150">
    <property type="entry name" value="Vaccinia Virus protein VP39"/>
    <property type="match status" value="1"/>
</dbReference>
<dbReference type="PIRSF" id="PIRSF028177">
    <property type="entry name" value="Polyketide_synth_Omtfrase_TcmP"/>
    <property type="match status" value="1"/>
</dbReference>
<name>A0ABP7HZH3_9ACTN</name>
<evidence type="ECO:0000256" key="1">
    <source>
        <dbReference type="ARBA" id="ARBA00022603"/>
    </source>
</evidence>
<reference evidence="4" key="1">
    <citation type="journal article" date="2019" name="Int. J. Syst. Evol. Microbiol.">
        <title>The Global Catalogue of Microorganisms (GCM) 10K type strain sequencing project: providing services to taxonomists for standard genome sequencing and annotation.</title>
        <authorList>
            <consortium name="The Broad Institute Genomics Platform"/>
            <consortium name="The Broad Institute Genome Sequencing Center for Infectious Disease"/>
            <person name="Wu L."/>
            <person name="Ma J."/>
        </authorList>
    </citation>
    <scope>NUCLEOTIDE SEQUENCE [LARGE SCALE GENOMIC DNA]</scope>
    <source>
        <strain evidence="4">JCM 16908</strain>
    </source>
</reference>
<dbReference type="InterPro" id="IPR007213">
    <property type="entry name" value="Ppm1/Ppm2/Tcmp"/>
</dbReference>
<protein>
    <submittedName>
        <fullName evidence="3">Class I SAM-dependent methyltransferase</fullName>
    </submittedName>
</protein>
<dbReference type="InterPro" id="IPR029063">
    <property type="entry name" value="SAM-dependent_MTases_sf"/>
</dbReference>
<organism evidence="3 4">
    <name type="scientific">Sphaerisporangium flaviroseum</name>
    <dbReference type="NCBI Taxonomy" id="509199"/>
    <lineage>
        <taxon>Bacteria</taxon>
        <taxon>Bacillati</taxon>
        <taxon>Actinomycetota</taxon>
        <taxon>Actinomycetes</taxon>
        <taxon>Streptosporangiales</taxon>
        <taxon>Streptosporangiaceae</taxon>
        <taxon>Sphaerisporangium</taxon>
    </lineage>
</organism>
<proteinExistence type="predicted"/>
<keyword evidence="1 3" id="KW-0489">Methyltransferase</keyword>
<gene>
    <name evidence="3" type="ORF">GCM10022226_26930</name>
</gene>
<dbReference type="RefSeq" id="WP_344938492.1">
    <property type="nucleotide sequence ID" value="NZ_BAAAZR010000004.1"/>
</dbReference>
<dbReference type="GO" id="GO:0008168">
    <property type="term" value="F:methyltransferase activity"/>
    <property type="evidence" value="ECO:0007669"/>
    <property type="project" value="UniProtKB-KW"/>
</dbReference>
<keyword evidence="4" id="KW-1185">Reference proteome</keyword>
<evidence type="ECO:0000313" key="3">
    <source>
        <dbReference type="EMBL" id="GAA3805545.1"/>
    </source>
</evidence>
<dbReference type="EMBL" id="BAAAZR010000004">
    <property type="protein sequence ID" value="GAA3805545.1"/>
    <property type="molecule type" value="Genomic_DNA"/>
</dbReference>
<dbReference type="PANTHER" id="PTHR43619:SF2">
    <property type="entry name" value="S-ADENOSYL-L-METHIONINE-DEPENDENT METHYLTRANSFERASES SUPERFAMILY PROTEIN"/>
    <property type="match status" value="1"/>
</dbReference>
<dbReference type="InterPro" id="IPR016874">
    <property type="entry name" value="TcmP-like"/>
</dbReference>
<dbReference type="GO" id="GO:0032259">
    <property type="term" value="P:methylation"/>
    <property type="evidence" value="ECO:0007669"/>
    <property type="project" value="UniProtKB-KW"/>
</dbReference>
<evidence type="ECO:0000256" key="2">
    <source>
        <dbReference type="ARBA" id="ARBA00022679"/>
    </source>
</evidence>
<keyword evidence="2" id="KW-0808">Transferase</keyword>
<dbReference type="SUPFAM" id="SSF53335">
    <property type="entry name" value="S-adenosyl-L-methionine-dependent methyltransferases"/>
    <property type="match status" value="1"/>
</dbReference>
<evidence type="ECO:0000313" key="4">
    <source>
        <dbReference type="Proteomes" id="UP001500888"/>
    </source>
</evidence>
<dbReference type="PANTHER" id="PTHR43619">
    <property type="entry name" value="S-ADENOSYL-L-METHIONINE-DEPENDENT METHYLTRANSFERASE YKTD-RELATED"/>
    <property type="match status" value="1"/>
</dbReference>